<protein>
    <recommendedName>
        <fullName evidence="2">Ricin B lectin domain-containing protein</fullName>
    </recommendedName>
</protein>
<dbReference type="InterPro" id="IPR035992">
    <property type="entry name" value="Ricin_B-like_lectins"/>
</dbReference>
<reference evidence="3 4" key="1">
    <citation type="submission" date="2016-07" db="EMBL/GenBank/DDBJ databases">
        <title>Pervasive Adenine N6-methylation of Active Genes in Fungi.</title>
        <authorList>
            <consortium name="DOE Joint Genome Institute"/>
            <person name="Mondo S.J."/>
            <person name="Dannebaum R.O."/>
            <person name="Kuo R.C."/>
            <person name="Labutti K."/>
            <person name="Haridas S."/>
            <person name="Kuo A."/>
            <person name="Salamov A."/>
            <person name="Ahrendt S.R."/>
            <person name="Lipzen A."/>
            <person name="Sullivan W."/>
            <person name="Andreopoulos W.B."/>
            <person name="Clum A."/>
            <person name="Lindquist E."/>
            <person name="Daum C."/>
            <person name="Ramamoorthy G.K."/>
            <person name="Gryganskyi A."/>
            <person name="Culley D."/>
            <person name="Magnuson J.K."/>
            <person name="James T.Y."/>
            <person name="O'Malley M.A."/>
            <person name="Stajich J.E."/>
            <person name="Spatafora J.W."/>
            <person name="Visel A."/>
            <person name="Grigoriev I.V."/>
        </authorList>
    </citation>
    <scope>NUCLEOTIDE SEQUENCE [LARGE SCALE GENOMIC DNA]</scope>
    <source>
        <strain evidence="3 4">68-887.2</strain>
    </source>
</reference>
<dbReference type="InterPro" id="IPR000772">
    <property type="entry name" value="Ricin_B_lectin"/>
</dbReference>
<evidence type="ECO:0000313" key="4">
    <source>
        <dbReference type="Proteomes" id="UP000193986"/>
    </source>
</evidence>
<dbReference type="SUPFAM" id="SSF50370">
    <property type="entry name" value="Ricin B-like lectins"/>
    <property type="match status" value="1"/>
</dbReference>
<keyword evidence="4" id="KW-1185">Reference proteome</keyword>
<evidence type="ECO:0000259" key="2">
    <source>
        <dbReference type="Pfam" id="PF00652"/>
    </source>
</evidence>
<dbReference type="Proteomes" id="UP000193986">
    <property type="component" value="Unassembled WGS sequence"/>
</dbReference>
<keyword evidence="1" id="KW-0732">Signal</keyword>
<accession>A0A1Y2AWW3</accession>
<dbReference type="AlphaFoldDB" id="A0A1Y2AWW3"/>
<feature type="domain" description="Ricin B lectin" evidence="2">
    <location>
        <begin position="51"/>
        <end position="161"/>
    </location>
</feature>
<dbReference type="STRING" id="71784.A0A1Y2AWW3"/>
<dbReference type="InParanoid" id="A0A1Y2AWW3"/>
<evidence type="ECO:0000256" key="1">
    <source>
        <dbReference type="SAM" id="SignalP"/>
    </source>
</evidence>
<dbReference type="PROSITE" id="PS50231">
    <property type="entry name" value="RICIN_B_LECTIN"/>
    <property type="match status" value="1"/>
</dbReference>
<feature type="chain" id="PRO_5012011048" description="Ricin B lectin domain-containing protein" evidence="1">
    <location>
        <begin position="18"/>
        <end position="163"/>
    </location>
</feature>
<feature type="signal peptide" evidence="1">
    <location>
        <begin position="1"/>
        <end position="17"/>
    </location>
</feature>
<dbReference type="CDD" id="cd00161">
    <property type="entry name" value="beta-trefoil_Ricin-like"/>
    <property type="match status" value="1"/>
</dbReference>
<proteinExistence type="predicted"/>
<organism evidence="3 4">
    <name type="scientific">Naematelia encephala</name>
    <dbReference type="NCBI Taxonomy" id="71784"/>
    <lineage>
        <taxon>Eukaryota</taxon>
        <taxon>Fungi</taxon>
        <taxon>Dikarya</taxon>
        <taxon>Basidiomycota</taxon>
        <taxon>Agaricomycotina</taxon>
        <taxon>Tremellomycetes</taxon>
        <taxon>Tremellales</taxon>
        <taxon>Naemateliaceae</taxon>
        <taxon>Naematelia</taxon>
    </lineage>
</organism>
<dbReference type="EMBL" id="MCFC01000042">
    <property type="protein sequence ID" value="ORY26944.1"/>
    <property type="molecule type" value="Genomic_DNA"/>
</dbReference>
<name>A0A1Y2AWW3_9TREE</name>
<dbReference type="Pfam" id="PF00652">
    <property type="entry name" value="Ricin_B_lectin"/>
    <property type="match status" value="1"/>
</dbReference>
<evidence type="ECO:0000313" key="3">
    <source>
        <dbReference type="EMBL" id="ORY26944.1"/>
    </source>
</evidence>
<dbReference type="OrthoDB" id="6770063at2759"/>
<sequence length="163" mass="17364">MLYLLSVLPLLATLASAKPIMNRDRPIVKRDSTQLIYATRDNLCLSLEGGNTKYFADGTGPSPTDGTPVVSIDCDSATVWNINAGSGSITVAGHEGFALDAGSSPGNFGSLKVWTSYPGLYQQTWYYTGDHRIAITGGDQCLDEGDNGVQTYQCTTGNTNQSE</sequence>
<gene>
    <name evidence="3" type="ORF">BCR39DRAFT_469820</name>
</gene>
<comment type="caution">
    <text evidence="3">The sequence shown here is derived from an EMBL/GenBank/DDBJ whole genome shotgun (WGS) entry which is preliminary data.</text>
</comment>
<dbReference type="Gene3D" id="2.80.10.50">
    <property type="match status" value="1"/>
</dbReference>